<protein>
    <recommendedName>
        <fullName evidence="4">DUF5673 domain-containing protein</fullName>
    </recommendedName>
</protein>
<dbReference type="RefSeq" id="WP_095133642.1">
    <property type="nucleotide sequence ID" value="NZ_NIBG01000008.1"/>
</dbReference>
<evidence type="ECO:0000313" key="2">
    <source>
        <dbReference type="EMBL" id="PAB59262.1"/>
    </source>
</evidence>
<evidence type="ECO:0000256" key="1">
    <source>
        <dbReference type="SAM" id="Phobius"/>
    </source>
</evidence>
<name>A0A267MIM5_9FIRM</name>
<feature type="transmembrane region" description="Helical" evidence="1">
    <location>
        <begin position="95"/>
        <end position="112"/>
    </location>
</feature>
<dbReference type="AlphaFoldDB" id="A0A267MIM5"/>
<keyword evidence="1" id="KW-0812">Transmembrane</keyword>
<sequence>MKILGKIKTIIDMAAIIIFMVVIFFYRDNPVAYKIECICILYILIKKVANIVKNPLPKGIYYIKRISVLRICIGIVALLYFSIVIKSFIENDVSEFVLTSIMNVPLMIYLFLDQTYYRYFYKDGLVIDRNIYEFRKMKSFNWKKQDICYMEIEYEDNEIQMYVPWKKRVEVESILKDNIGGIVNDREN</sequence>
<keyword evidence="1" id="KW-1133">Transmembrane helix</keyword>
<feature type="transmembrane region" description="Helical" evidence="1">
    <location>
        <begin position="7"/>
        <end position="25"/>
    </location>
</feature>
<keyword evidence="3" id="KW-1185">Reference proteome</keyword>
<evidence type="ECO:0000313" key="3">
    <source>
        <dbReference type="Proteomes" id="UP000216024"/>
    </source>
</evidence>
<dbReference type="EMBL" id="NIBG01000008">
    <property type="protein sequence ID" value="PAB59262.1"/>
    <property type="molecule type" value="Genomic_DNA"/>
</dbReference>
<keyword evidence="1" id="KW-0472">Membrane</keyword>
<feature type="transmembrane region" description="Helical" evidence="1">
    <location>
        <begin position="68"/>
        <end position="89"/>
    </location>
</feature>
<accession>A0A267MIM5</accession>
<reference evidence="2 3" key="1">
    <citation type="submission" date="2017-06" db="EMBL/GenBank/DDBJ databases">
        <title>Draft genome sequence of anaerobic fermentative bacterium Anaeromicrobium sediminis DY2726D isolated from West Pacific Ocean sediments.</title>
        <authorList>
            <person name="Zeng X."/>
        </authorList>
    </citation>
    <scope>NUCLEOTIDE SEQUENCE [LARGE SCALE GENOMIC DNA]</scope>
    <source>
        <strain evidence="2 3">DY2726D</strain>
    </source>
</reference>
<dbReference type="Proteomes" id="UP000216024">
    <property type="component" value="Unassembled WGS sequence"/>
</dbReference>
<gene>
    <name evidence="2" type="ORF">CCE28_10370</name>
</gene>
<comment type="caution">
    <text evidence="2">The sequence shown here is derived from an EMBL/GenBank/DDBJ whole genome shotgun (WGS) entry which is preliminary data.</text>
</comment>
<organism evidence="2 3">
    <name type="scientific">Anaeromicrobium sediminis</name>
    <dbReference type="NCBI Taxonomy" id="1478221"/>
    <lineage>
        <taxon>Bacteria</taxon>
        <taxon>Bacillati</taxon>
        <taxon>Bacillota</taxon>
        <taxon>Clostridia</taxon>
        <taxon>Peptostreptococcales</taxon>
        <taxon>Thermotaleaceae</taxon>
        <taxon>Anaeromicrobium</taxon>
    </lineage>
</organism>
<evidence type="ECO:0008006" key="4">
    <source>
        <dbReference type="Google" id="ProtNLM"/>
    </source>
</evidence>
<proteinExistence type="predicted"/>